<dbReference type="PANTHER" id="PTHR16255">
    <property type="entry name" value="REQUIRED FOR MEIOTIC NUCLEAR DIVISION PROTEIN 1 HOMOLOG"/>
    <property type="match status" value="1"/>
</dbReference>
<keyword evidence="1" id="KW-1133">Transmembrane helix</keyword>
<evidence type="ECO:0000313" key="5">
    <source>
        <dbReference type="Proteomes" id="UP000266691"/>
    </source>
</evidence>
<reference evidence="3 5" key="1">
    <citation type="submission" date="2018-08" db="EMBL/GenBank/DDBJ databases">
        <title>Proposal of Muricauda 72 sp.nov. and Muricauda NH166 sp.nov., isolated from seawater.</title>
        <authorList>
            <person name="Cheng H."/>
            <person name="Wu Y.-H."/>
            <person name="Guo L.-L."/>
            <person name="Xu X.-W."/>
        </authorList>
    </citation>
    <scope>NUCLEOTIDE SEQUENCE [LARGE SCALE GENOMIC DNA]</scope>
    <source>
        <strain evidence="3 5">72</strain>
    </source>
</reference>
<gene>
    <name evidence="3" type="ORF">D2V05_19245</name>
    <name evidence="4" type="ORF">FQ017_19085</name>
</gene>
<dbReference type="InterPro" id="IPR051624">
    <property type="entry name" value="RMD1/Sad1-interacting"/>
</dbReference>
<proteinExistence type="predicted"/>
<feature type="domain" description="DUF155" evidence="2">
    <location>
        <begin position="45"/>
        <end position="214"/>
    </location>
</feature>
<dbReference type="EMBL" id="VNWK01000036">
    <property type="protein sequence ID" value="TXJ91113.1"/>
    <property type="molecule type" value="Genomic_DNA"/>
</dbReference>
<evidence type="ECO:0000313" key="4">
    <source>
        <dbReference type="EMBL" id="TXJ91113.1"/>
    </source>
</evidence>
<evidence type="ECO:0000313" key="3">
    <source>
        <dbReference type="EMBL" id="RIV42223.1"/>
    </source>
</evidence>
<dbReference type="AlphaFoldDB" id="A0A3A1NIR2"/>
<keyword evidence="1" id="KW-0472">Membrane</keyword>
<keyword evidence="6" id="KW-1185">Reference proteome</keyword>
<dbReference type="InterPro" id="IPR003734">
    <property type="entry name" value="DUF155"/>
</dbReference>
<dbReference type="Proteomes" id="UP000321621">
    <property type="component" value="Unassembled WGS sequence"/>
</dbReference>
<dbReference type="Pfam" id="PF02582">
    <property type="entry name" value="DUF155"/>
    <property type="match status" value="1"/>
</dbReference>
<dbReference type="EMBL" id="QXFI01000036">
    <property type="protein sequence ID" value="RIV42223.1"/>
    <property type="molecule type" value="Genomic_DNA"/>
</dbReference>
<dbReference type="OrthoDB" id="942290at2"/>
<evidence type="ECO:0000256" key="1">
    <source>
        <dbReference type="SAM" id="Phobius"/>
    </source>
</evidence>
<keyword evidence="1" id="KW-0812">Transmembrane</keyword>
<dbReference type="Proteomes" id="UP000266691">
    <property type="component" value="Unassembled WGS sequence"/>
</dbReference>
<feature type="transmembrane region" description="Helical" evidence="1">
    <location>
        <begin position="242"/>
        <end position="261"/>
    </location>
</feature>
<dbReference type="PANTHER" id="PTHR16255:SF6">
    <property type="entry name" value="PROTEIN RETARDED ROOT GROWTH-LIKE"/>
    <property type="match status" value="1"/>
</dbReference>
<name>A0A3A1NIR2_9FLAO</name>
<comment type="caution">
    <text evidence="3">The sequence shown here is derived from an EMBL/GenBank/DDBJ whole genome shotgun (WGS) entry which is preliminary data.</text>
</comment>
<evidence type="ECO:0000259" key="2">
    <source>
        <dbReference type="Pfam" id="PF02582"/>
    </source>
</evidence>
<evidence type="ECO:0000313" key="6">
    <source>
        <dbReference type="Proteomes" id="UP000321621"/>
    </source>
</evidence>
<organism evidence="3 5">
    <name type="scientific">Flagellimonas pelagia</name>
    <dbReference type="NCBI Taxonomy" id="2306998"/>
    <lineage>
        <taxon>Bacteria</taxon>
        <taxon>Pseudomonadati</taxon>
        <taxon>Bacteroidota</taxon>
        <taxon>Flavobacteriia</taxon>
        <taxon>Flavobacteriales</taxon>
        <taxon>Flavobacteriaceae</taxon>
        <taxon>Flagellimonas</taxon>
    </lineage>
</organism>
<accession>A0A3A1NIR2</accession>
<protein>
    <submittedName>
        <fullName evidence="3">RMD1 family protein</fullName>
    </submittedName>
</protein>
<dbReference type="RefSeq" id="WP_119649273.1">
    <property type="nucleotide sequence ID" value="NZ_QXFI01000036.1"/>
</dbReference>
<reference evidence="4 6" key="2">
    <citation type="submission" date="2019-07" db="EMBL/GenBank/DDBJ databases">
        <title>Draft genome of two Muricauda strains isolated from deep sea.</title>
        <authorList>
            <person name="Sun C."/>
        </authorList>
    </citation>
    <scope>NUCLEOTIDE SEQUENCE [LARGE SCALE GENOMIC DNA]</scope>
    <source>
        <strain evidence="4 6">72</strain>
    </source>
</reference>
<sequence>MDSKAIALHLAESIDISGCRQALDKKLVYGDRDELFYSDGTLGYLYVFKYGIVSFYGFDETAISNILMELKPFCEEWRQSELTEEMEIELVSGELASKVTNNKIVLSKSNVEGMRLALLHLSQSVALDYFAGLSDQIMKETRIHTSYLEHNGKLDLGGKKLKKYIARVLNINNQISENLYIFDSPEAAWEDEYLDRLDKSLKQIFDLKERYRTIKEQGYIIKENLSLFKDIMDHRESSRLEWIIIILILVEVMDLFIMRLIN</sequence>